<dbReference type="AlphaFoldDB" id="A0AAV1IYE7"/>
<feature type="chain" id="PRO_5043404554" evidence="1">
    <location>
        <begin position="20"/>
        <end position="79"/>
    </location>
</feature>
<organism evidence="2 3">
    <name type="scientific">Leptosia nina</name>
    <dbReference type="NCBI Taxonomy" id="320188"/>
    <lineage>
        <taxon>Eukaryota</taxon>
        <taxon>Metazoa</taxon>
        <taxon>Ecdysozoa</taxon>
        <taxon>Arthropoda</taxon>
        <taxon>Hexapoda</taxon>
        <taxon>Insecta</taxon>
        <taxon>Pterygota</taxon>
        <taxon>Neoptera</taxon>
        <taxon>Endopterygota</taxon>
        <taxon>Lepidoptera</taxon>
        <taxon>Glossata</taxon>
        <taxon>Ditrysia</taxon>
        <taxon>Papilionoidea</taxon>
        <taxon>Pieridae</taxon>
        <taxon>Pierinae</taxon>
        <taxon>Leptosia</taxon>
    </lineage>
</organism>
<evidence type="ECO:0000313" key="3">
    <source>
        <dbReference type="Proteomes" id="UP001497472"/>
    </source>
</evidence>
<reference evidence="2 3" key="1">
    <citation type="submission" date="2023-11" db="EMBL/GenBank/DDBJ databases">
        <authorList>
            <person name="Okamura Y."/>
        </authorList>
    </citation>
    <scope>NUCLEOTIDE SEQUENCE [LARGE SCALE GENOMIC DNA]</scope>
</reference>
<gene>
    <name evidence="2" type="ORF">LNINA_LOCUS2070</name>
</gene>
<sequence>MKYLLYCVVFTLVLVSCFGQATQDLEEGLRPLARNIRQAEPKPPEMPEPPEFPEMKMVNQIRERRAAKGVSGSLPTRKG</sequence>
<accession>A0AAV1IYE7</accession>
<comment type="caution">
    <text evidence="2">The sequence shown here is derived from an EMBL/GenBank/DDBJ whole genome shotgun (WGS) entry which is preliminary data.</text>
</comment>
<keyword evidence="3" id="KW-1185">Reference proteome</keyword>
<protein>
    <submittedName>
        <fullName evidence="2">Uncharacterized protein</fullName>
    </submittedName>
</protein>
<name>A0AAV1IYE7_9NEOP</name>
<evidence type="ECO:0000256" key="1">
    <source>
        <dbReference type="SAM" id="SignalP"/>
    </source>
</evidence>
<dbReference type="PROSITE" id="PS51257">
    <property type="entry name" value="PROKAR_LIPOPROTEIN"/>
    <property type="match status" value="1"/>
</dbReference>
<keyword evidence="1" id="KW-0732">Signal</keyword>
<dbReference type="Proteomes" id="UP001497472">
    <property type="component" value="Unassembled WGS sequence"/>
</dbReference>
<proteinExistence type="predicted"/>
<evidence type="ECO:0000313" key="2">
    <source>
        <dbReference type="EMBL" id="CAK1542149.1"/>
    </source>
</evidence>
<feature type="signal peptide" evidence="1">
    <location>
        <begin position="1"/>
        <end position="19"/>
    </location>
</feature>
<dbReference type="EMBL" id="CAVLEF010000003">
    <property type="protein sequence ID" value="CAK1542149.1"/>
    <property type="molecule type" value="Genomic_DNA"/>
</dbReference>